<name>A0A0K2V243_LEPSM</name>
<dbReference type="EMBL" id="HACA01027232">
    <property type="protein sequence ID" value="CDW44593.1"/>
    <property type="molecule type" value="Transcribed_RNA"/>
</dbReference>
<sequence length="52" mass="5898">SFIITCFKETRYLKFKVGGVWLELIIIPSSCHVLFPTLLYFFSVGSVLALIS</sequence>
<proteinExistence type="predicted"/>
<accession>A0A0K2V243</accession>
<keyword evidence="1" id="KW-0472">Membrane</keyword>
<reference evidence="2" key="1">
    <citation type="submission" date="2014-05" db="EMBL/GenBank/DDBJ databases">
        <authorList>
            <person name="Chronopoulou M."/>
        </authorList>
    </citation>
    <scope>NUCLEOTIDE SEQUENCE</scope>
    <source>
        <tissue evidence="2">Whole organism</tissue>
    </source>
</reference>
<protein>
    <submittedName>
        <fullName evidence="2">Uncharacterized protein</fullName>
    </submittedName>
</protein>
<evidence type="ECO:0000256" key="1">
    <source>
        <dbReference type="SAM" id="Phobius"/>
    </source>
</evidence>
<organism evidence="2">
    <name type="scientific">Lepeophtheirus salmonis</name>
    <name type="common">Salmon louse</name>
    <name type="synonym">Caligus salmonis</name>
    <dbReference type="NCBI Taxonomy" id="72036"/>
    <lineage>
        <taxon>Eukaryota</taxon>
        <taxon>Metazoa</taxon>
        <taxon>Ecdysozoa</taxon>
        <taxon>Arthropoda</taxon>
        <taxon>Crustacea</taxon>
        <taxon>Multicrustacea</taxon>
        <taxon>Hexanauplia</taxon>
        <taxon>Copepoda</taxon>
        <taxon>Siphonostomatoida</taxon>
        <taxon>Caligidae</taxon>
        <taxon>Lepeophtheirus</taxon>
    </lineage>
</organism>
<keyword evidence="1" id="KW-0812">Transmembrane</keyword>
<dbReference type="AlphaFoldDB" id="A0A0K2V243"/>
<feature type="transmembrane region" description="Helical" evidence="1">
    <location>
        <begin position="20"/>
        <end position="42"/>
    </location>
</feature>
<evidence type="ECO:0000313" key="2">
    <source>
        <dbReference type="EMBL" id="CDW44593.1"/>
    </source>
</evidence>
<feature type="non-terminal residue" evidence="2">
    <location>
        <position position="1"/>
    </location>
</feature>
<keyword evidence="1" id="KW-1133">Transmembrane helix</keyword>